<dbReference type="EMBL" id="DTMZ01000075">
    <property type="protein sequence ID" value="HGD13101.1"/>
    <property type="molecule type" value="Genomic_DNA"/>
</dbReference>
<evidence type="ECO:0000313" key="1">
    <source>
        <dbReference type="EMBL" id="HGD13101.1"/>
    </source>
</evidence>
<dbReference type="Gene3D" id="2.40.160.130">
    <property type="entry name" value="Capsule assembly protein Wzi"/>
    <property type="match status" value="1"/>
</dbReference>
<gene>
    <name evidence="1" type="ORF">ENX16_03370</name>
</gene>
<accession>A0A7V3PT91</accession>
<dbReference type="InterPro" id="IPR038636">
    <property type="entry name" value="Wzi_sf"/>
</dbReference>
<sequence>MISRLGIILFIFAGLLIGGSSQYYIPTDSRLYEDVDLLKTTGLIQSLPSTSRPWTKGEFERLLSEAESARANRRLTPAQRGALVRLKQALNRRQPLLSYQLEPGEVDADLFSRAQLASEHQKLSVGFRFYNQPAERFFFYEEIEPLIFNPAQGRIEDSSGWHNPGARAVSWHDRVLWQMEQAYLGYWSPWVRVELGRDEMVWGPGYHSSVMLSDNAPALDQIQLMLDRDRIKFISFTALLSRWNGRHRFVSGQRLEVAVGRSLVLAGAMFNVYNWESALDFSGMLNPLLPLYFSVANSGHGDNLLVGGDAVLYLPPGKFYAQLLIDNFEFNSRKDAPNCVGLQSGFYTAPSLPVDFRAEYVLVTAFTYYHRLRDIMFENYSVPLGHELGPDADRLWMRVRFLPLTGLNFGVWADYTRRGYYNRGDYGRLAYDMNDTVFLRHYYQFPARGYDYQSGTLIAEVEKTFRLGPEIELSPNPNLFIVSQLGISICQNQNGAIGVNRTQPEGLLKIEYRY</sequence>
<evidence type="ECO:0008006" key="2">
    <source>
        <dbReference type="Google" id="ProtNLM"/>
    </source>
</evidence>
<protein>
    <recommendedName>
        <fullName evidence="2">Capsule assembly Wzi family protein</fullName>
    </recommendedName>
</protein>
<dbReference type="AlphaFoldDB" id="A0A7V3PT91"/>
<organism evidence="1">
    <name type="scientific">candidate division WOR-3 bacterium</name>
    <dbReference type="NCBI Taxonomy" id="2052148"/>
    <lineage>
        <taxon>Bacteria</taxon>
        <taxon>Bacteria division WOR-3</taxon>
    </lineage>
</organism>
<comment type="caution">
    <text evidence="1">The sequence shown here is derived from an EMBL/GenBank/DDBJ whole genome shotgun (WGS) entry which is preliminary data.</text>
</comment>
<dbReference type="InterPro" id="IPR026950">
    <property type="entry name" value="Caps_assemb_Wzi"/>
</dbReference>
<dbReference type="Pfam" id="PF14052">
    <property type="entry name" value="Caps_assemb_Wzi"/>
    <property type="match status" value="1"/>
</dbReference>
<reference evidence="1" key="1">
    <citation type="journal article" date="2020" name="mSystems">
        <title>Genome- and Community-Level Interaction Insights into Carbon Utilization and Element Cycling Functions of Hydrothermarchaeota in Hydrothermal Sediment.</title>
        <authorList>
            <person name="Zhou Z."/>
            <person name="Liu Y."/>
            <person name="Xu W."/>
            <person name="Pan J."/>
            <person name="Luo Z.H."/>
            <person name="Li M."/>
        </authorList>
    </citation>
    <scope>NUCLEOTIDE SEQUENCE [LARGE SCALE GENOMIC DNA]</scope>
    <source>
        <strain evidence="1">SpSt-914</strain>
    </source>
</reference>
<name>A0A7V3PT91_UNCW3</name>
<proteinExistence type="predicted"/>